<proteinExistence type="predicted"/>
<evidence type="ECO:0000313" key="2">
    <source>
        <dbReference type="EMBL" id="KAF9731484.1"/>
    </source>
</evidence>
<gene>
    <name evidence="2" type="ORF">PMIN01_10501</name>
</gene>
<comment type="caution">
    <text evidence="2">The sequence shown here is derived from an EMBL/GenBank/DDBJ whole genome shotgun (WGS) entry which is preliminary data.</text>
</comment>
<dbReference type="AlphaFoldDB" id="A0A9P6KMH3"/>
<evidence type="ECO:0000313" key="3">
    <source>
        <dbReference type="Proteomes" id="UP000756921"/>
    </source>
</evidence>
<dbReference type="Proteomes" id="UP000756921">
    <property type="component" value="Unassembled WGS sequence"/>
</dbReference>
<keyword evidence="3" id="KW-1185">Reference proteome</keyword>
<reference evidence="2" key="1">
    <citation type="journal article" date="2020" name="Mol. Plant Microbe Interact.">
        <title>Genome Sequence of the Biocontrol Agent Coniothyrium minitans strain Conio (IMI 134523).</title>
        <authorList>
            <person name="Patel D."/>
            <person name="Shittu T.A."/>
            <person name="Baroncelli R."/>
            <person name="Muthumeenakshi S."/>
            <person name="Osborne T.H."/>
            <person name="Janganan T.K."/>
            <person name="Sreenivasaprasad S."/>
        </authorList>
    </citation>
    <scope>NUCLEOTIDE SEQUENCE</scope>
    <source>
        <strain evidence="2">Conio</strain>
    </source>
</reference>
<evidence type="ECO:0000256" key="1">
    <source>
        <dbReference type="SAM" id="MobiDB-lite"/>
    </source>
</evidence>
<accession>A0A9P6KMH3</accession>
<feature type="region of interest" description="Disordered" evidence="1">
    <location>
        <begin position="1"/>
        <end position="106"/>
    </location>
</feature>
<protein>
    <submittedName>
        <fullName evidence="2">Uncharacterized protein</fullName>
    </submittedName>
</protein>
<dbReference type="EMBL" id="WJXW01000012">
    <property type="protein sequence ID" value="KAF9731484.1"/>
    <property type="molecule type" value="Genomic_DNA"/>
</dbReference>
<sequence length="106" mass="11564">MTKRAQGVVVPALPPANRTVQKNKKKPTSVTRTGRVQKKKPAPKKPALEKPAPKKPTAKETKADKKKPGRRVVPSNDVRGSKEGEIDPCRTLRAPLRAPHASTSNF</sequence>
<feature type="compositionally biased region" description="Basic and acidic residues" evidence="1">
    <location>
        <begin position="79"/>
        <end position="90"/>
    </location>
</feature>
<organism evidence="2 3">
    <name type="scientific">Paraphaeosphaeria minitans</name>
    <dbReference type="NCBI Taxonomy" id="565426"/>
    <lineage>
        <taxon>Eukaryota</taxon>
        <taxon>Fungi</taxon>
        <taxon>Dikarya</taxon>
        <taxon>Ascomycota</taxon>
        <taxon>Pezizomycotina</taxon>
        <taxon>Dothideomycetes</taxon>
        <taxon>Pleosporomycetidae</taxon>
        <taxon>Pleosporales</taxon>
        <taxon>Massarineae</taxon>
        <taxon>Didymosphaeriaceae</taxon>
        <taxon>Paraphaeosphaeria</taxon>
    </lineage>
</organism>
<name>A0A9P6KMH3_9PLEO</name>
<feature type="compositionally biased region" description="Basic and acidic residues" evidence="1">
    <location>
        <begin position="46"/>
        <end position="63"/>
    </location>
</feature>